<keyword evidence="3" id="KW-0560">Oxidoreductase</keyword>
<name>W5XZ60_9CORY</name>
<organism evidence="6 7">
    <name type="scientific">Corynebacterium vitaeruminis DSM 20294</name>
    <dbReference type="NCBI Taxonomy" id="1224164"/>
    <lineage>
        <taxon>Bacteria</taxon>
        <taxon>Bacillati</taxon>
        <taxon>Actinomycetota</taxon>
        <taxon>Actinomycetes</taxon>
        <taxon>Mycobacteriales</taxon>
        <taxon>Corynebacteriaceae</taxon>
        <taxon>Corynebacterium</taxon>
    </lineage>
</organism>
<dbReference type="Proteomes" id="UP000019222">
    <property type="component" value="Chromosome"/>
</dbReference>
<evidence type="ECO:0000256" key="1">
    <source>
        <dbReference type="ARBA" id="ARBA00022630"/>
    </source>
</evidence>
<dbReference type="InterPro" id="IPR051260">
    <property type="entry name" value="Diverse_substr_monoxygenases"/>
</dbReference>
<gene>
    <name evidence="6" type="ORF">B843_04265</name>
</gene>
<feature type="domain" description="Luciferase-like" evidence="5">
    <location>
        <begin position="2"/>
        <end position="106"/>
    </location>
</feature>
<evidence type="ECO:0000256" key="3">
    <source>
        <dbReference type="ARBA" id="ARBA00023002"/>
    </source>
</evidence>
<dbReference type="KEGG" id="cvt:B843_04265"/>
<dbReference type="STRING" id="1224164.B843_04265"/>
<evidence type="ECO:0000313" key="6">
    <source>
        <dbReference type="EMBL" id="AHI22242.1"/>
    </source>
</evidence>
<dbReference type="eggNOG" id="COG2141">
    <property type="taxonomic scope" value="Bacteria"/>
</dbReference>
<accession>W5XZ60</accession>
<dbReference type="AlphaFoldDB" id="W5XZ60"/>
<dbReference type="GO" id="GO:0016705">
    <property type="term" value="F:oxidoreductase activity, acting on paired donors, with incorporation or reduction of molecular oxygen"/>
    <property type="evidence" value="ECO:0007669"/>
    <property type="project" value="InterPro"/>
</dbReference>
<dbReference type="GO" id="GO:0004497">
    <property type="term" value="F:monooxygenase activity"/>
    <property type="evidence" value="ECO:0007669"/>
    <property type="project" value="UniProtKB-KW"/>
</dbReference>
<dbReference type="InterPro" id="IPR011251">
    <property type="entry name" value="Luciferase-like_dom"/>
</dbReference>
<dbReference type="EMBL" id="CP004353">
    <property type="protein sequence ID" value="AHI22242.1"/>
    <property type="molecule type" value="Genomic_DNA"/>
</dbReference>
<dbReference type="Pfam" id="PF00296">
    <property type="entry name" value="Bac_luciferase"/>
    <property type="match status" value="1"/>
</dbReference>
<dbReference type="Gene3D" id="3.20.20.30">
    <property type="entry name" value="Luciferase-like domain"/>
    <property type="match status" value="1"/>
</dbReference>
<evidence type="ECO:0000256" key="4">
    <source>
        <dbReference type="ARBA" id="ARBA00023033"/>
    </source>
</evidence>
<dbReference type="SUPFAM" id="SSF51679">
    <property type="entry name" value="Bacterial luciferase-like"/>
    <property type="match status" value="1"/>
</dbReference>
<proteinExistence type="predicted"/>
<keyword evidence="1" id="KW-0285">Flavoprotein</keyword>
<keyword evidence="4" id="KW-0503">Monooxygenase</keyword>
<keyword evidence="7" id="KW-1185">Reference proteome</keyword>
<dbReference type="InterPro" id="IPR036661">
    <property type="entry name" value="Luciferase-like_sf"/>
</dbReference>
<dbReference type="HOGENOM" id="CLU_027853_0_1_11"/>
<evidence type="ECO:0000259" key="5">
    <source>
        <dbReference type="Pfam" id="PF00296"/>
    </source>
</evidence>
<reference evidence="6 7" key="1">
    <citation type="submission" date="2013-02" db="EMBL/GenBank/DDBJ databases">
        <title>The complete genome sequence of Corynebacterium vitaeruminis DSM 20294.</title>
        <authorList>
            <person name="Ruckert C."/>
            <person name="Albersmeier A."/>
            <person name="Kalinowski J."/>
        </authorList>
    </citation>
    <scope>NUCLEOTIDE SEQUENCE [LARGE SCALE GENOMIC DNA]</scope>
    <source>
        <strain evidence="7">ATCC 10234</strain>
    </source>
</reference>
<keyword evidence="2" id="KW-0288">FMN</keyword>
<dbReference type="PANTHER" id="PTHR30011:SF16">
    <property type="entry name" value="C2H2 FINGER DOMAIN TRANSCRIPTION FACTOR (EUROFUNG)-RELATED"/>
    <property type="match status" value="1"/>
</dbReference>
<protein>
    <submittedName>
        <fullName evidence="6">Luciferase family protein</fullName>
    </submittedName>
</protein>
<evidence type="ECO:0000256" key="2">
    <source>
        <dbReference type="ARBA" id="ARBA00022643"/>
    </source>
</evidence>
<sequence>MEFPAYGRRHDQRGELFRESLDYLTTALGENFPEIRSPFGTLHGADLLPKPTHQRVPVFITGTSRQSVEWIAENGDGWLFYTLPLEQQQLNIKRWRRLTADKGEPGWKPFNQATYLDLSEDPHEAASPIHQGFRVGREALVELMNGWQDAGVDQLMINFKQSTRPIAEVLDELAEYVVPLFPAGADPINH</sequence>
<dbReference type="PANTHER" id="PTHR30011">
    <property type="entry name" value="ALKANESULFONATE MONOOXYGENASE-RELATED"/>
    <property type="match status" value="1"/>
</dbReference>
<dbReference type="PATRIC" id="fig|1224164.3.peg.849"/>
<dbReference type="CDD" id="cd00347">
    <property type="entry name" value="Flavin_utilizing_monoxygenases"/>
    <property type="match status" value="1"/>
</dbReference>
<evidence type="ECO:0000313" key="7">
    <source>
        <dbReference type="Proteomes" id="UP000019222"/>
    </source>
</evidence>